<accession>A0A5N5F4G7</accession>
<reference evidence="2 3" key="1">
    <citation type="submission" date="2019-09" db="EMBL/GenBank/DDBJ databases">
        <authorList>
            <person name="Ou C."/>
        </authorList>
    </citation>
    <scope>NUCLEOTIDE SEQUENCE [LARGE SCALE GENOMIC DNA]</scope>
    <source>
        <strain evidence="2">S2</strain>
        <tissue evidence="2">Leaf</tissue>
    </source>
</reference>
<dbReference type="Proteomes" id="UP000327157">
    <property type="component" value="Unassembled WGS sequence"/>
</dbReference>
<feature type="region of interest" description="Disordered" evidence="1">
    <location>
        <begin position="24"/>
        <end position="54"/>
    </location>
</feature>
<proteinExistence type="predicted"/>
<name>A0A5N5F4G7_9ROSA</name>
<sequence length="160" mass="18224">MTRSSQPIRANILDFDDDFERTLRKKKKDPKLHPSSSSLASNFEEEEEPTTREEEVVQVMATDNRIIKELSASGMDNAAPLCIQYLRAAQDKTNEFELKSSLLHHIPKFHGLSMEDPNKHLKEFEVACSSMTPINVDSNILKMKAFPFSLLGRPRIGYTN</sequence>
<evidence type="ECO:0000313" key="2">
    <source>
        <dbReference type="EMBL" id="KAB2597021.1"/>
    </source>
</evidence>
<keyword evidence="3" id="KW-1185">Reference proteome</keyword>
<dbReference type="AlphaFoldDB" id="A0A5N5F4G7"/>
<reference evidence="2 3" key="2">
    <citation type="submission" date="2019-11" db="EMBL/GenBank/DDBJ databases">
        <title>A de novo genome assembly of a pear dwarfing rootstock.</title>
        <authorList>
            <person name="Wang F."/>
            <person name="Wang J."/>
            <person name="Li S."/>
            <person name="Zhang Y."/>
            <person name="Fang M."/>
            <person name="Ma L."/>
            <person name="Zhao Y."/>
            <person name="Jiang S."/>
        </authorList>
    </citation>
    <scope>NUCLEOTIDE SEQUENCE [LARGE SCALE GENOMIC DNA]</scope>
    <source>
        <strain evidence="2">S2</strain>
        <tissue evidence="2">Leaf</tissue>
    </source>
</reference>
<dbReference type="OrthoDB" id="1305902at2759"/>
<gene>
    <name evidence="2" type="ORF">D8674_037645</name>
</gene>
<organism evidence="2 3">
    <name type="scientific">Pyrus ussuriensis x Pyrus communis</name>
    <dbReference type="NCBI Taxonomy" id="2448454"/>
    <lineage>
        <taxon>Eukaryota</taxon>
        <taxon>Viridiplantae</taxon>
        <taxon>Streptophyta</taxon>
        <taxon>Embryophyta</taxon>
        <taxon>Tracheophyta</taxon>
        <taxon>Spermatophyta</taxon>
        <taxon>Magnoliopsida</taxon>
        <taxon>eudicotyledons</taxon>
        <taxon>Gunneridae</taxon>
        <taxon>Pentapetalae</taxon>
        <taxon>rosids</taxon>
        <taxon>fabids</taxon>
        <taxon>Rosales</taxon>
        <taxon>Rosaceae</taxon>
        <taxon>Amygdaloideae</taxon>
        <taxon>Maleae</taxon>
        <taxon>Pyrus</taxon>
    </lineage>
</organism>
<dbReference type="EMBL" id="SMOL01000778">
    <property type="protein sequence ID" value="KAB2597021.1"/>
    <property type="molecule type" value="Genomic_DNA"/>
</dbReference>
<evidence type="ECO:0000256" key="1">
    <source>
        <dbReference type="SAM" id="MobiDB-lite"/>
    </source>
</evidence>
<comment type="caution">
    <text evidence="2">The sequence shown here is derived from an EMBL/GenBank/DDBJ whole genome shotgun (WGS) entry which is preliminary data.</text>
</comment>
<protein>
    <submittedName>
        <fullName evidence="2">S ribonuclease</fullName>
    </submittedName>
</protein>
<evidence type="ECO:0000313" key="3">
    <source>
        <dbReference type="Proteomes" id="UP000327157"/>
    </source>
</evidence>